<feature type="binding site" evidence="9">
    <location>
        <position position="10"/>
    </location>
    <ligand>
        <name>substrate</name>
    </ligand>
</feature>
<dbReference type="CDD" id="cd02163">
    <property type="entry name" value="PPAT"/>
    <property type="match status" value="1"/>
</dbReference>
<reference evidence="11 12" key="1">
    <citation type="submission" date="2023-10" db="EMBL/GenBank/DDBJ databases">
        <title>Niallia locisalis sp.nov. isolated from a salt pond sample.</title>
        <authorList>
            <person name="Li X.-J."/>
            <person name="Dong L."/>
        </authorList>
    </citation>
    <scope>NUCLEOTIDE SEQUENCE [LARGE SCALE GENOMIC DNA]</scope>
    <source>
        <strain evidence="11 12">DSM 29761</strain>
    </source>
</reference>
<organism evidence="11 12">
    <name type="scientific">Niallia oryzisoli</name>
    <dbReference type="NCBI Taxonomy" id="1737571"/>
    <lineage>
        <taxon>Bacteria</taxon>
        <taxon>Bacillati</taxon>
        <taxon>Bacillota</taxon>
        <taxon>Bacilli</taxon>
        <taxon>Bacillales</taxon>
        <taxon>Bacillaceae</taxon>
        <taxon>Niallia</taxon>
    </lineage>
</organism>
<feature type="binding site" evidence="9">
    <location>
        <begin position="10"/>
        <end position="11"/>
    </location>
    <ligand>
        <name>ATP</name>
        <dbReference type="ChEBI" id="CHEBI:30616"/>
    </ligand>
</feature>
<evidence type="ECO:0000313" key="11">
    <source>
        <dbReference type="EMBL" id="WVX83051.1"/>
    </source>
</evidence>
<comment type="subcellular location">
    <subcellularLocation>
        <location evidence="9">Cytoplasm</location>
    </subcellularLocation>
</comment>
<dbReference type="PANTHER" id="PTHR21342:SF1">
    <property type="entry name" value="PHOSPHOPANTETHEINE ADENYLYLTRANSFERASE"/>
    <property type="match status" value="1"/>
</dbReference>
<evidence type="ECO:0000256" key="8">
    <source>
        <dbReference type="ARBA" id="ARBA00029346"/>
    </source>
</evidence>
<dbReference type="Gene3D" id="3.40.50.620">
    <property type="entry name" value="HUPs"/>
    <property type="match status" value="1"/>
</dbReference>
<proteinExistence type="inferred from homology"/>
<evidence type="ECO:0000313" key="12">
    <source>
        <dbReference type="Proteomes" id="UP001357223"/>
    </source>
</evidence>
<dbReference type="GO" id="GO:0004595">
    <property type="term" value="F:pantetheine-phosphate adenylyltransferase activity"/>
    <property type="evidence" value="ECO:0007669"/>
    <property type="project" value="UniProtKB-EC"/>
</dbReference>
<evidence type="ECO:0000256" key="4">
    <source>
        <dbReference type="ARBA" id="ARBA00022741"/>
    </source>
</evidence>
<feature type="binding site" evidence="9">
    <location>
        <position position="88"/>
    </location>
    <ligand>
        <name>substrate</name>
    </ligand>
</feature>
<dbReference type="RefSeq" id="WP_338451943.1">
    <property type="nucleotide sequence ID" value="NZ_CP137640.1"/>
</dbReference>
<keyword evidence="1 9" id="KW-0963">Cytoplasm</keyword>
<comment type="pathway">
    <text evidence="9">Cofactor biosynthesis; coenzyme A biosynthesis; CoA from (R)-pantothenate: step 4/5.</text>
</comment>
<protein>
    <recommendedName>
        <fullName evidence="9">Phosphopantetheine adenylyltransferase</fullName>
        <ecNumber evidence="9">2.7.7.3</ecNumber>
    </recommendedName>
    <alternativeName>
        <fullName evidence="9">Dephospho-CoA pyrophosphorylase</fullName>
    </alternativeName>
    <alternativeName>
        <fullName evidence="9">Pantetheine-phosphate adenylyltransferase</fullName>
        <shortName evidence="9">PPAT</shortName>
    </alternativeName>
</protein>
<feature type="binding site" evidence="9">
    <location>
        <position position="42"/>
    </location>
    <ligand>
        <name>substrate</name>
    </ligand>
</feature>
<comment type="function">
    <text evidence="9">Reversibly transfers an adenylyl group from ATP to 4'-phosphopantetheine, yielding dephospho-CoA (dPCoA) and pyrophosphate.</text>
</comment>
<keyword evidence="5 9" id="KW-0067">ATP-binding</keyword>
<feature type="binding site" evidence="9">
    <location>
        <begin position="89"/>
        <end position="91"/>
    </location>
    <ligand>
        <name>ATP</name>
        <dbReference type="ChEBI" id="CHEBI:30616"/>
    </ligand>
</feature>
<keyword evidence="7 9" id="KW-0173">Coenzyme A biosynthesis</keyword>
<evidence type="ECO:0000256" key="7">
    <source>
        <dbReference type="ARBA" id="ARBA00022993"/>
    </source>
</evidence>
<evidence type="ECO:0000256" key="1">
    <source>
        <dbReference type="ARBA" id="ARBA00022490"/>
    </source>
</evidence>
<evidence type="ECO:0000256" key="9">
    <source>
        <dbReference type="HAMAP-Rule" id="MF_00151"/>
    </source>
</evidence>
<evidence type="ECO:0000259" key="10">
    <source>
        <dbReference type="Pfam" id="PF01467"/>
    </source>
</evidence>
<evidence type="ECO:0000256" key="6">
    <source>
        <dbReference type="ARBA" id="ARBA00022842"/>
    </source>
</evidence>
<accession>A0ABZ2CGX9</accession>
<dbReference type="NCBIfam" id="TIGR00125">
    <property type="entry name" value="cyt_tran_rel"/>
    <property type="match status" value="1"/>
</dbReference>
<dbReference type="InterPro" id="IPR004821">
    <property type="entry name" value="Cyt_trans-like"/>
</dbReference>
<dbReference type="InterPro" id="IPR014729">
    <property type="entry name" value="Rossmann-like_a/b/a_fold"/>
</dbReference>
<dbReference type="NCBIfam" id="TIGR01510">
    <property type="entry name" value="coaD_prev_kdtB"/>
    <property type="match status" value="1"/>
</dbReference>
<feature type="binding site" evidence="9">
    <location>
        <position position="74"/>
    </location>
    <ligand>
        <name>substrate</name>
    </ligand>
</feature>
<dbReference type="SUPFAM" id="SSF52374">
    <property type="entry name" value="Nucleotidylyl transferase"/>
    <property type="match status" value="1"/>
</dbReference>
<keyword evidence="2 9" id="KW-0808">Transferase</keyword>
<dbReference type="EMBL" id="CP137640">
    <property type="protein sequence ID" value="WVX83051.1"/>
    <property type="molecule type" value="Genomic_DNA"/>
</dbReference>
<comment type="cofactor">
    <cofactor evidence="9">
        <name>Mg(2+)</name>
        <dbReference type="ChEBI" id="CHEBI:18420"/>
    </cofactor>
</comment>
<gene>
    <name evidence="9 11" type="primary">coaD</name>
    <name evidence="11" type="ORF">R4Z09_08750</name>
</gene>
<comment type="subunit">
    <text evidence="9">Homohexamer.</text>
</comment>
<keyword evidence="4 9" id="KW-0547">Nucleotide-binding</keyword>
<keyword evidence="12" id="KW-1185">Reference proteome</keyword>
<evidence type="ECO:0000256" key="2">
    <source>
        <dbReference type="ARBA" id="ARBA00022679"/>
    </source>
</evidence>
<dbReference type="HAMAP" id="MF_00151">
    <property type="entry name" value="PPAT_bact"/>
    <property type="match status" value="1"/>
</dbReference>
<dbReference type="InterPro" id="IPR001980">
    <property type="entry name" value="PPAT"/>
</dbReference>
<evidence type="ECO:0000256" key="5">
    <source>
        <dbReference type="ARBA" id="ARBA00022840"/>
    </source>
</evidence>
<feature type="binding site" evidence="9">
    <location>
        <begin position="124"/>
        <end position="130"/>
    </location>
    <ligand>
        <name>ATP</name>
        <dbReference type="ChEBI" id="CHEBI:30616"/>
    </ligand>
</feature>
<evidence type="ECO:0000256" key="3">
    <source>
        <dbReference type="ARBA" id="ARBA00022695"/>
    </source>
</evidence>
<dbReference type="PANTHER" id="PTHR21342">
    <property type="entry name" value="PHOSPHOPANTETHEINE ADENYLYLTRANSFERASE"/>
    <property type="match status" value="1"/>
</dbReference>
<dbReference type="Proteomes" id="UP001357223">
    <property type="component" value="Chromosome"/>
</dbReference>
<keyword evidence="6 9" id="KW-0460">Magnesium</keyword>
<comment type="similarity">
    <text evidence="9">Belongs to the bacterial CoaD family.</text>
</comment>
<feature type="binding site" evidence="9">
    <location>
        <position position="99"/>
    </location>
    <ligand>
        <name>ATP</name>
        <dbReference type="ChEBI" id="CHEBI:30616"/>
    </ligand>
</feature>
<dbReference type="EC" id="2.7.7.3" evidence="9"/>
<feature type="binding site" evidence="9">
    <location>
        <position position="18"/>
    </location>
    <ligand>
        <name>ATP</name>
        <dbReference type="ChEBI" id="CHEBI:30616"/>
    </ligand>
</feature>
<sequence length="159" mass="17865">MERIAICPGSFDPVTNGHIDIITRGARIFDKLYVVVLNNESKHPLFTVEERVYLLKEATKGIPKVEVDSYGGLLVDYAKKVGAIANIRGLRAVSDFEYEMSITAMNRLLDQQLETFFIMTRNQYSFLSSSIVKEVARHGADISELVPEVVANALRDKNK</sequence>
<dbReference type="PRINTS" id="PR01020">
    <property type="entry name" value="LPSBIOSNTHSS"/>
</dbReference>
<feature type="domain" description="Cytidyltransferase-like" evidence="10">
    <location>
        <begin position="6"/>
        <end position="134"/>
    </location>
</feature>
<name>A0ABZ2CGX9_9BACI</name>
<feature type="site" description="Transition state stabilizer" evidence="9">
    <location>
        <position position="18"/>
    </location>
</feature>
<comment type="catalytic activity">
    <reaction evidence="8 9">
        <text>(R)-4'-phosphopantetheine + ATP + H(+) = 3'-dephospho-CoA + diphosphate</text>
        <dbReference type="Rhea" id="RHEA:19801"/>
        <dbReference type="ChEBI" id="CHEBI:15378"/>
        <dbReference type="ChEBI" id="CHEBI:30616"/>
        <dbReference type="ChEBI" id="CHEBI:33019"/>
        <dbReference type="ChEBI" id="CHEBI:57328"/>
        <dbReference type="ChEBI" id="CHEBI:61723"/>
        <dbReference type="EC" id="2.7.7.3"/>
    </reaction>
</comment>
<keyword evidence="3 9" id="KW-0548">Nucleotidyltransferase</keyword>
<dbReference type="Pfam" id="PF01467">
    <property type="entry name" value="CTP_transf_like"/>
    <property type="match status" value="1"/>
</dbReference>